<name>A0A4Y2FF06_ARAVE</name>
<dbReference type="Proteomes" id="UP000499080">
    <property type="component" value="Unassembled WGS sequence"/>
</dbReference>
<comment type="caution">
    <text evidence="2">The sequence shown here is derived from an EMBL/GenBank/DDBJ whole genome shotgun (WGS) entry which is preliminary data.</text>
</comment>
<evidence type="ECO:0000256" key="1">
    <source>
        <dbReference type="SAM" id="SignalP"/>
    </source>
</evidence>
<keyword evidence="3" id="KW-1185">Reference proteome</keyword>
<keyword evidence="1" id="KW-0732">Signal</keyword>
<gene>
    <name evidence="2" type="ORF">AVEN_25978_1</name>
</gene>
<reference evidence="2 3" key="1">
    <citation type="journal article" date="2019" name="Sci. Rep.">
        <title>Orb-weaving spider Araneus ventricosus genome elucidates the spidroin gene catalogue.</title>
        <authorList>
            <person name="Kono N."/>
            <person name="Nakamura H."/>
            <person name="Ohtoshi R."/>
            <person name="Moran D.A.P."/>
            <person name="Shinohara A."/>
            <person name="Yoshida Y."/>
            <person name="Fujiwara M."/>
            <person name="Mori M."/>
            <person name="Tomita M."/>
            <person name="Arakawa K."/>
        </authorList>
    </citation>
    <scope>NUCLEOTIDE SEQUENCE [LARGE SCALE GENOMIC DNA]</scope>
</reference>
<evidence type="ECO:0000313" key="2">
    <source>
        <dbReference type="EMBL" id="GBM40143.1"/>
    </source>
</evidence>
<sequence length="113" mass="12759">MFLLSWIILMNKSLQWTTPTKTGMDTNCPSNVRNETLVVLLSSLVALREPRILFAGSMRFFPVGNLKDAAHRRNRTSVEDLVQIVRDEFEAIPINTLENAIAAGNVRFEIIVT</sequence>
<feature type="signal peptide" evidence="1">
    <location>
        <begin position="1"/>
        <end position="15"/>
    </location>
</feature>
<evidence type="ECO:0000313" key="3">
    <source>
        <dbReference type="Proteomes" id="UP000499080"/>
    </source>
</evidence>
<dbReference type="AlphaFoldDB" id="A0A4Y2FF06"/>
<proteinExistence type="predicted"/>
<protein>
    <submittedName>
        <fullName evidence="2">Uncharacterized protein</fullName>
    </submittedName>
</protein>
<dbReference type="EMBL" id="BGPR01000919">
    <property type="protein sequence ID" value="GBM40143.1"/>
    <property type="molecule type" value="Genomic_DNA"/>
</dbReference>
<accession>A0A4Y2FF06</accession>
<feature type="chain" id="PRO_5021280458" evidence="1">
    <location>
        <begin position="16"/>
        <end position="113"/>
    </location>
</feature>
<organism evidence="2 3">
    <name type="scientific">Araneus ventricosus</name>
    <name type="common">Orbweaver spider</name>
    <name type="synonym">Epeira ventricosa</name>
    <dbReference type="NCBI Taxonomy" id="182803"/>
    <lineage>
        <taxon>Eukaryota</taxon>
        <taxon>Metazoa</taxon>
        <taxon>Ecdysozoa</taxon>
        <taxon>Arthropoda</taxon>
        <taxon>Chelicerata</taxon>
        <taxon>Arachnida</taxon>
        <taxon>Araneae</taxon>
        <taxon>Araneomorphae</taxon>
        <taxon>Entelegynae</taxon>
        <taxon>Araneoidea</taxon>
        <taxon>Araneidae</taxon>
        <taxon>Araneus</taxon>
    </lineage>
</organism>